<keyword evidence="1" id="KW-0732">Signal</keyword>
<dbReference type="InterPro" id="IPR036508">
    <property type="entry name" value="Chitin-bd_dom_sf"/>
</dbReference>
<keyword evidence="4" id="KW-1185">Reference proteome</keyword>
<dbReference type="SMART" id="SM00494">
    <property type="entry name" value="ChtBD2"/>
    <property type="match status" value="2"/>
</dbReference>
<dbReference type="Proteomes" id="UP001620626">
    <property type="component" value="Unassembled WGS sequence"/>
</dbReference>
<sequence length="293" mass="32638">MFWLFYSFFFLINLSIVQVTDSLEDFDGACFNLEDGLHHLGPCEGKVLHCVGGKSTLRLCPSPLLFNPGTKFCEKLEELLKLDCTSEHEPLSSNSFAHVPIWSNSPDDSWSGETQLFVDDSVPVWSNSPDDSWSGETQSFVDDSVPMWSNSPSSSGGCVAMEVPSGCRPFYIACAEGRQVQRFCPSGLFFNVEKESCEEWRMIAHCVQIRCRGSAEVCYTAQRRHSPHCRLSPTKGVHCFSSESLLLRIGQWILSTSDKLFSNHPGMVDVSDFRCPGCIHPPVRMIPIGHSLG</sequence>
<comment type="caution">
    <text evidence="3">The sequence shown here is derived from an EMBL/GenBank/DDBJ whole genome shotgun (WGS) entry which is preliminary data.</text>
</comment>
<protein>
    <recommendedName>
        <fullName evidence="2">Chitin-binding type-2 domain-containing protein</fullName>
    </recommendedName>
</protein>
<organism evidence="3 4">
    <name type="scientific">Heterodera trifolii</name>
    <dbReference type="NCBI Taxonomy" id="157864"/>
    <lineage>
        <taxon>Eukaryota</taxon>
        <taxon>Metazoa</taxon>
        <taxon>Ecdysozoa</taxon>
        <taxon>Nematoda</taxon>
        <taxon>Chromadorea</taxon>
        <taxon>Rhabditida</taxon>
        <taxon>Tylenchina</taxon>
        <taxon>Tylenchomorpha</taxon>
        <taxon>Tylenchoidea</taxon>
        <taxon>Heteroderidae</taxon>
        <taxon>Heteroderinae</taxon>
        <taxon>Heterodera</taxon>
    </lineage>
</organism>
<evidence type="ECO:0000259" key="2">
    <source>
        <dbReference type="PROSITE" id="PS50940"/>
    </source>
</evidence>
<evidence type="ECO:0000256" key="1">
    <source>
        <dbReference type="SAM" id="SignalP"/>
    </source>
</evidence>
<feature type="domain" description="Chitin-binding type-2" evidence="2">
    <location>
        <begin position="27"/>
        <end position="86"/>
    </location>
</feature>
<reference evidence="3 4" key="1">
    <citation type="submission" date="2024-10" db="EMBL/GenBank/DDBJ databases">
        <authorList>
            <person name="Kim D."/>
        </authorList>
    </citation>
    <scope>NUCLEOTIDE SEQUENCE [LARGE SCALE GENOMIC DNA]</scope>
    <source>
        <strain evidence="3">BH-2024</strain>
    </source>
</reference>
<dbReference type="Gene3D" id="2.170.140.10">
    <property type="entry name" value="Chitin binding domain"/>
    <property type="match status" value="1"/>
</dbReference>
<proteinExistence type="predicted"/>
<evidence type="ECO:0000313" key="3">
    <source>
        <dbReference type="EMBL" id="KAL3119324.1"/>
    </source>
</evidence>
<dbReference type="SUPFAM" id="SSF57625">
    <property type="entry name" value="Invertebrate chitin-binding proteins"/>
    <property type="match status" value="2"/>
</dbReference>
<evidence type="ECO:0000313" key="4">
    <source>
        <dbReference type="Proteomes" id="UP001620626"/>
    </source>
</evidence>
<accession>A0ABD2LVW0</accession>
<feature type="signal peptide" evidence="1">
    <location>
        <begin position="1"/>
        <end position="22"/>
    </location>
</feature>
<name>A0ABD2LVW0_9BILA</name>
<feature type="domain" description="Chitin-binding type-2" evidence="2">
    <location>
        <begin position="155"/>
        <end position="208"/>
    </location>
</feature>
<dbReference type="InterPro" id="IPR002557">
    <property type="entry name" value="Chitin-bd_dom"/>
</dbReference>
<dbReference type="Pfam" id="PF01607">
    <property type="entry name" value="CBM_14"/>
    <property type="match status" value="2"/>
</dbReference>
<dbReference type="AlphaFoldDB" id="A0ABD2LVW0"/>
<gene>
    <name evidence="3" type="ORF">niasHT_001084</name>
</gene>
<dbReference type="PROSITE" id="PS50940">
    <property type="entry name" value="CHIT_BIND_II"/>
    <property type="match status" value="2"/>
</dbReference>
<dbReference type="EMBL" id="JBICBT010000250">
    <property type="protein sequence ID" value="KAL3119324.1"/>
    <property type="molecule type" value="Genomic_DNA"/>
</dbReference>
<feature type="chain" id="PRO_5044770096" description="Chitin-binding type-2 domain-containing protein" evidence="1">
    <location>
        <begin position="23"/>
        <end position="293"/>
    </location>
</feature>